<dbReference type="InterPro" id="IPR052664">
    <property type="entry name" value="BTB-MATH_domain_protein"/>
</dbReference>
<dbReference type="AlphaFoldDB" id="A0A2G5VAG2"/>
<sequence length="304" mass="35406">MTEKEFTLKYVFDDVGELRMWEEKDSPEEEHCGVDWFINIERVKNHLSVFLHADVTEDQSICVDYTIKIVSKDKRRTFLLSSSCVFKRHEEYQGSSNFIDWETLKNKYWDNGKLEVEIQVAVTKMCGFPEEFSREDLRSFGDDMKQFSDVTLKVKERKFHVLKLYLSSHSPYFSTLFLGKFQESGKSEIELKDVDPQDFQCYLEVLHLENAIDDQTVQGILSIANMFDTPVVVKKCEEFLVKESKMGLKKKLELAGNNKMEGLKKSCLDQIKTRADIRSILPADLKEMDKDTLAELLQKALVFN</sequence>
<dbReference type="PROSITE" id="PS50144">
    <property type="entry name" value="MATH"/>
    <property type="match status" value="1"/>
</dbReference>
<dbReference type="SMART" id="SM00225">
    <property type="entry name" value="BTB"/>
    <property type="match status" value="1"/>
</dbReference>
<reference evidence="4" key="1">
    <citation type="submission" date="2017-10" db="EMBL/GenBank/DDBJ databases">
        <title>Rapid genome shrinkage in a self-fertile nematode reveals novel sperm competition proteins.</title>
        <authorList>
            <person name="Yin D."/>
            <person name="Schwarz E.M."/>
            <person name="Thomas C.G."/>
            <person name="Felde R.L."/>
            <person name="Korf I.F."/>
            <person name="Cutter A.D."/>
            <person name="Schartner C.M."/>
            <person name="Ralston E.J."/>
            <person name="Meyer B.J."/>
            <person name="Haag E.S."/>
        </authorList>
    </citation>
    <scope>NUCLEOTIDE SEQUENCE [LARGE SCALE GENOMIC DNA]</scope>
    <source>
        <strain evidence="4">JU1422</strain>
    </source>
</reference>
<dbReference type="CDD" id="cd00121">
    <property type="entry name" value="MATH"/>
    <property type="match status" value="1"/>
</dbReference>
<feature type="domain" description="BTB" evidence="1">
    <location>
        <begin position="148"/>
        <end position="207"/>
    </location>
</feature>
<keyword evidence="4" id="KW-1185">Reference proteome</keyword>
<dbReference type="InterPro" id="IPR000210">
    <property type="entry name" value="BTB/POZ_dom"/>
</dbReference>
<dbReference type="PANTHER" id="PTHR22743">
    <property type="entry name" value="MEPRIN/TRAF-LIKE MATH FAMILY-C.ELEGANS"/>
    <property type="match status" value="1"/>
</dbReference>
<evidence type="ECO:0008006" key="5">
    <source>
        <dbReference type="Google" id="ProtNLM"/>
    </source>
</evidence>
<dbReference type="OrthoDB" id="6359816at2759"/>
<dbReference type="InterPro" id="IPR008974">
    <property type="entry name" value="TRAF-like"/>
</dbReference>
<dbReference type="Gene3D" id="2.60.210.10">
    <property type="entry name" value="Apoptosis, Tumor Necrosis Factor Receptor Associated Protein 2, Chain A"/>
    <property type="match status" value="1"/>
</dbReference>
<dbReference type="Pfam" id="PF00917">
    <property type="entry name" value="MATH"/>
    <property type="match status" value="1"/>
</dbReference>
<evidence type="ECO:0000259" key="1">
    <source>
        <dbReference type="PROSITE" id="PS50097"/>
    </source>
</evidence>
<evidence type="ECO:0000313" key="3">
    <source>
        <dbReference type="EMBL" id="PIC48769.1"/>
    </source>
</evidence>
<dbReference type="CDD" id="cd18186">
    <property type="entry name" value="BTB_POZ_ZBTB_KLHL-like"/>
    <property type="match status" value="1"/>
</dbReference>
<evidence type="ECO:0000313" key="4">
    <source>
        <dbReference type="Proteomes" id="UP000230233"/>
    </source>
</evidence>
<dbReference type="Proteomes" id="UP000230233">
    <property type="component" value="Chromosome II"/>
</dbReference>
<organism evidence="3 4">
    <name type="scientific">Caenorhabditis nigoni</name>
    <dbReference type="NCBI Taxonomy" id="1611254"/>
    <lineage>
        <taxon>Eukaryota</taxon>
        <taxon>Metazoa</taxon>
        <taxon>Ecdysozoa</taxon>
        <taxon>Nematoda</taxon>
        <taxon>Chromadorea</taxon>
        <taxon>Rhabditida</taxon>
        <taxon>Rhabditina</taxon>
        <taxon>Rhabditomorpha</taxon>
        <taxon>Rhabditoidea</taxon>
        <taxon>Rhabditidae</taxon>
        <taxon>Peloderinae</taxon>
        <taxon>Caenorhabditis</taxon>
    </lineage>
</organism>
<feature type="domain" description="MATH" evidence="2">
    <location>
        <begin position="1"/>
        <end position="120"/>
    </location>
</feature>
<dbReference type="SUPFAM" id="SSF54695">
    <property type="entry name" value="POZ domain"/>
    <property type="match status" value="1"/>
</dbReference>
<dbReference type="PANTHER" id="PTHR22743:SF165">
    <property type="entry name" value="BTB AND MATH DOMAIN CONTAINING-RELATED"/>
    <property type="match status" value="1"/>
</dbReference>
<gene>
    <name evidence="3" type="primary">Cnig_chr_II.g7624</name>
    <name evidence="3" type="ORF">B9Z55_007624</name>
</gene>
<protein>
    <recommendedName>
        <fullName evidence="5">BTB domain-containing protein</fullName>
    </recommendedName>
</protein>
<evidence type="ECO:0000259" key="2">
    <source>
        <dbReference type="PROSITE" id="PS50144"/>
    </source>
</evidence>
<dbReference type="EMBL" id="PDUG01000002">
    <property type="protein sequence ID" value="PIC48769.1"/>
    <property type="molecule type" value="Genomic_DNA"/>
</dbReference>
<dbReference type="Pfam" id="PF00651">
    <property type="entry name" value="BTB"/>
    <property type="match status" value="1"/>
</dbReference>
<dbReference type="InterPro" id="IPR011333">
    <property type="entry name" value="SKP1/BTB/POZ_sf"/>
</dbReference>
<dbReference type="Gene3D" id="3.30.710.10">
    <property type="entry name" value="Potassium Channel Kv1.1, Chain A"/>
    <property type="match status" value="1"/>
</dbReference>
<dbReference type="PROSITE" id="PS50097">
    <property type="entry name" value="BTB"/>
    <property type="match status" value="1"/>
</dbReference>
<accession>A0A2G5VAG2</accession>
<name>A0A2G5VAG2_9PELO</name>
<dbReference type="SMART" id="SM00061">
    <property type="entry name" value="MATH"/>
    <property type="match status" value="1"/>
</dbReference>
<dbReference type="InterPro" id="IPR002083">
    <property type="entry name" value="MATH/TRAF_dom"/>
</dbReference>
<comment type="caution">
    <text evidence="3">The sequence shown here is derived from an EMBL/GenBank/DDBJ whole genome shotgun (WGS) entry which is preliminary data.</text>
</comment>
<dbReference type="STRING" id="1611254.A0A2G5VAG2"/>
<proteinExistence type="predicted"/>
<dbReference type="SUPFAM" id="SSF49599">
    <property type="entry name" value="TRAF domain-like"/>
    <property type="match status" value="1"/>
</dbReference>